<evidence type="ECO:0000256" key="7">
    <source>
        <dbReference type="ARBA" id="ARBA00023180"/>
    </source>
</evidence>
<keyword evidence="8 9" id="KW-0464">Manganese</keyword>
<dbReference type="Pfam" id="PF00190">
    <property type="entry name" value="Cupin_1"/>
    <property type="match status" value="1"/>
</dbReference>
<dbReference type="SUPFAM" id="SSF51182">
    <property type="entry name" value="RmlC-like cupins"/>
    <property type="match status" value="1"/>
</dbReference>
<evidence type="ECO:0000256" key="4">
    <source>
        <dbReference type="ARBA" id="ARBA00022525"/>
    </source>
</evidence>
<dbReference type="Gene3D" id="2.60.120.10">
    <property type="entry name" value="Jelly Rolls"/>
    <property type="match status" value="2"/>
</dbReference>
<feature type="domain" description="Cupin type-1" evidence="11">
    <location>
        <begin position="5"/>
        <end position="175"/>
    </location>
</feature>
<keyword evidence="7" id="KW-0325">Glycoprotein</keyword>
<dbReference type="PANTHER" id="PTHR31238">
    <property type="entry name" value="GERMIN-LIKE PROTEIN SUBFAMILY 3 MEMBER 3"/>
    <property type="match status" value="1"/>
</dbReference>
<dbReference type="Proteomes" id="UP000836841">
    <property type="component" value="Chromosome 7"/>
</dbReference>
<evidence type="ECO:0000256" key="5">
    <source>
        <dbReference type="ARBA" id="ARBA00022723"/>
    </source>
</evidence>
<dbReference type="AlphaFoldDB" id="A0AAU9T9G9"/>
<evidence type="ECO:0000256" key="8">
    <source>
        <dbReference type="ARBA" id="ARBA00023211"/>
    </source>
</evidence>
<dbReference type="InterPro" id="IPR011051">
    <property type="entry name" value="RmlC_Cupin_sf"/>
</dbReference>
<dbReference type="GO" id="GO:0048046">
    <property type="term" value="C:apoplast"/>
    <property type="evidence" value="ECO:0007669"/>
    <property type="project" value="UniProtKB-SubCell"/>
</dbReference>
<evidence type="ECO:0000256" key="6">
    <source>
        <dbReference type="ARBA" id="ARBA00022729"/>
    </source>
</evidence>
<feature type="binding site" evidence="10">
    <location>
        <position position="53"/>
    </location>
    <ligand>
        <name>Mn(2+)</name>
        <dbReference type="ChEBI" id="CHEBI:29035"/>
    </ligand>
</feature>
<dbReference type="EMBL" id="OU466863">
    <property type="protein sequence ID" value="CAH2079802.1"/>
    <property type="molecule type" value="Genomic_DNA"/>
</dbReference>
<proteinExistence type="inferred from homology"/>
<organism evidence="12 13">
    <name type="scientific">Thlaspi arvense</name>
    <name type="common">Field penny-cress</name>
    <dbReference type="NCBI Taxonomy" id="13288"/>
    <lineage>
        <taxon>Eukaryota</taxon>
        <taxon>Viridiplantae</taxon>
        <taxon>Streptophyta</taxon>
        <taxon>Embryophyta</taxon>
        <taxon>Tracheophyta</taxon>
        <taxon>Spermatophyta</taxon>
        <taxon>Magnoliopsida</taxon>
        <taxon>eudicotyledons</taxon>
        <taxon>Gunneridae</taxon>
        <taxon>Pentapetalae</taxon>
        <taxon>rosids</taxon>
        <taxon>malvids</taxon>
        <taxon>Brassicales</taxon>
        <taxon>Brassicaceae</taxon>
        <taxon>Thlaspideae</taxon>
        <taxon>Thlaspi</taxon>
    </lineage>
</organism>
<dbReference type="CDD" id="cd02241">
    <property type="entry name" value="cupin_OxOx"/>
    <property type="match status" value="1"/>
</dbReference>
<reference evidence="12 13" key="1">
    <citation type="submission" date="2022-03" db="EMBL/GenBank/DDBJ databases">
        <authorList>
            <person name="Nunn A."/>
            <person name="Chopra R."/>
            <person name="Nunn A."/>
            <person name="Contreras Garrido A."/>
        </authorList>
    </citation>
    <scope>NUCLEOTIDE SEQUENCE [LARGE SCALE GENOMIC DNA]</scope>
</reference>
<name>A0AAU9T9G9_THLAR</name>
<evidence type="ECO:0000259" key="11">
    <source>
        <dbReference type="SMART" id="SM00835"/>
    </source>
</evidence>
<evidence type="ECO:0000256" key="3">
    <source>
        <dbReference type="ARBA" id="ARBA00022523"/>
    </source>
</evidence>
<evidence type="ECO:0000256" key="1">
    <source>
        <dbReference type="ARBA" id="ARBA00004271"/>
    </source>
</evidence>
<gene>
    <name evidence="12" type="ORF">TAV2_LOCUS25499</name>
</gene>
<feature type="binding site" evidence="9">
    <location>
        <position position="48"/>
    </location>
    <ligand>
        <name>oxalate</name>
        <dbReference type="ChEBI" id="CHEBI:30623"/>
    </ligand>
</feature>
<feature type="binding site" evidence="9">
    <location>
        <position position="53"/>
    </location>
    <ligand>
        <name>oxalate</name>
        <dbReference type="ChEBI" id="CHEBI:30623"/>
    </ligand>
</feature>
<protein>
    <recommendedName>
        <fullName evidence="11">Cupin type-1 domain-containing protein</fullName>
    </recommendedName>
</protein>
<evidence type="ECO:0000256" key="10">
    <source>
        <dbReference type="PIRSR" id="PIRSR601929-2"/>
    </source>
</evidence>
<keyword evidence="4" id="KW-0964">Secreted</keyword>
<comment type="similarity">
    <text evidence="2">Belongs to the germin family.</text>
</comment>
<comment type="subcellular location">
    <subcellularLocation>
        <location evidence="1">Secreted</location>
        <location evidence="1">Extracellular space</location>
        <location evidence="1">Apoplast</location>
    </subcellularLocation>
</comment>
<dbReference type="InterPro" id="IPR006045">
    <property type="entry name" value="Cupin_1"/>
</dbReference>
<feature type="binding site" evidence="10">
    <location>
        <position position="48"/>
    </location>
    <ligand>
        <name>Mn(2+)</name>
        <dbReference type="ChEBI" id="CHEBI:29035"/>
    </ligand>
</feature>
<keyword evidence="13" id="KW-1185">Reference proteome</keyword>
<sequence>MVAKSRNQCAGNMCNPVFADNLPGLNTQGIAFARVNYAINGLIPPHTHPRASEFLIVQEGTLLAVGLINFHINVGRVPAVALIAFNSQNPSFVTSNGDGNRLFTKTLNMGDLFVFPEGLIHFQANVGRSPAVAFAALSSQNTGVVTIANTLFGSKPLIDSNVLARAIQLDLRVIVDLHNKEQVPTKNLKNIVL</sequence>
<keyword evidence="3" id="KW-0052">Apoplast</keyword>
<keyword evidence="6" id="KW-0732">Signal</keyword>
<dbReference type="InterPro" id="IPR001929">
    <property type="entry name" value="Germin"/>
</dbReference>
<feature type="binding site" evidence="10">
    <location>
        <position position="121"/>
    </location>
    <ligand>
        <name>Mn(2+)</name>
        <dbReference type="ChEBI" id="CHEBI:29035"/>
    </ligand>
</feature>
<keyword evidence="5 9" id="KW-0479">Metal-binding</keyword>
<evidence type="ECO:0000313" key="12">
    <source>
        <dbReference type="EMBL" id="CAH2079802.1"/>
    </source>
</evidence>
<dbReference type="GO" id="GO:0030145">
    <property type="term" value="F:manganese ion binding"/>
    <property type="evidence" value="ECO:0007669"/>
    <property type="project" value="InterPro"/>
</dbReference>
<dbReference type="SMART" id="SM00835">
    <property type="entry name" value="Cupin_1"/>
    <property type="match status" value="1"/>
</dbReference>
<dbReference type="InterPro" id="IPR014710">
    <property type="entry name" value="RmlC-like_jellyroll"/>
</dbReference>
<accession>A0AAU9T9G9</accession>
<evidence type="ECO:0000256" key="2">
    <source>
        <dbReference type="ARBA" id="ARBA00007456"/>
    </source>
</evidence>
<evidence type="ECO:0000313" key="13">
    <source>
        <dbReference type="Proteomes" id="UP000836841"/>
    </source>
</evidence>
<evidence type="ECO:0000256" key="9">
    <source>
        <dbReference type="PIRSR" id="PIRSR601929-1"/>
    </source>
</evidence>
<feature type="binding site" evidence="10">
    <location>
        <position position="46"/>
    </location>
    <ligand>
        <name>Mn(2+)</name>
        <dbReference type="ChEBI" id="CHEBI:29035"/>
    </ligand>
</feature>